<dbReference type="Pfam" id="PF19674">
    <property type="entry name" value="DUF6177"/>
    <property type="match status" value="1"/>
</dbReference>
<name>A0A931GUU1_9ACTN</name>
<evidence type="ECO:0000256" key="1">
    <source>
        <dbReference type="SAM" id="MobiDB-lite"/>
    </source>
</evidence>
<accession>A0A931GUU1</accession>
<protein>
    <submittedName>
        <fullName evidence="2">Uncharacterized protein</fullName>
    </submittedName>
</protein>
<proteinExistence type="predicted"/>
<comment type="caution">
    <text evidence="2">The sequence shown here is derived from an EMBL/GenBank/DDBJ whole genome shotgun (WGS) entry which is preliminary data.</text>
</comment>
<evidence type="ECO:0000313" key="2">
    <source>
        <dbReference type="EMBL" id="MBG6093529.1"/>
    </source>
</evidence>
<organism evidence="2 3">
    <name type="scientific">Actinomadura viridis</name>
    <dbReference type="NCBI Taxonomy" id="58110"/>
    <lineage>
        <taxon>Bacteria</taxon>
        <taxon>Bacillati</taxon>
        <taxon>Actinomycetota</taxon>
        <taxon>Actinomycetes</taxon>
        <taxon>Streptosporangiales</taxon>
        <taxon>Thermomonosporaceae</taxon>
        <taxon>Actinomadura</taxon>
    </lineage>
</organism>
<dbReference type="RefSeq" id="WP_197015575.1">
    <property type="nucleotide sequence ID" value="NZ_BAABES010000003.1"/>
</dbReference>
<gene>
    <name evidence="2" type="ORF">IW256_007642</name>
</gene>
<dbReference type="AlphaFoldDB" id="A0A931GUU1"/>
<evidence type="ECO:0000313" key="3">
    <source>
        <dbReference type="Proteomes" id="UP000614047"/>
    </source>
</evidence>
<sequence length="282" mass="30448">MTAADARTDRATVLLVDRAIVPLSPGMTDSVQVVTPVSARITLPMRAHILSGKATWVVRDHGGYYDGLTGRPLHWSDGAFVPVPSARDYAPGFKTPPSQLLGSHLTLVVRAKHTEAGRSLDQAMRLLTGAPPTGWGTSEPLEHRWNPAALTAYVHSPSYKARPIIAVGQRSLAITELTPESDGIAALTTLTIGYAPGETPPLQQLPTLIASLDHTASVLAHQSLGRADLTTEPRWTGKPTPIGLAVRGTRTTPQGYPIGPMTWFPLRDWPHYHQTLHHLSHP</sequence>
<reference evidence="2" key="1">
    <citation type="submission" date="2020-11" db="EMBL/GenBank/DDBJ databases">
        <title>Sequencing the genomes of 1000 actinobacteria strains.</title>
        <authorList>
            <person name="Klenk H.-P."/>
        </authorList>
    </citation>
    <scope>NUCLEOTIDE SEQUENCE</scope>
    <source>
        <strain evidence="2">DSM 43175</strain>
    </source>
</reference>
<feature type="region of interest" description="Disordered" evidence="1">
    <location>
        <begin position="230"/>
        <end position="251"/>
    </location>
</feature>
<dbReference type="EMBL" id="JADOUA010000001">
    <property type="protein sequence ID" value="MBG6093529.1"/>
    <property type="molecule type" value="Genomic_DNA"/>
</dbReference>
<dbReference type="Proteomes" id="UP000614047">
    <property type="component" value="Unassembled WGS sequence"/>
</dbReference>
<keyword evidence="3" id="KW-1185">Reference proteome</keyword>
<dbReference type="InterPro" id="IPR046175">
    <property type="entry name" value="DUF6177"/>
</dbReference>